<gene>
    <name evidence="1" type="ORF">Taro_007474</name>
</gene>
<name>A0A843TY86_COLES</name>
<protein>
    <submittedName>
        <fullName evidence="1">Uncharacterized protein</fullName>
    </submittedName>
</protein>
<accession>A0A843TY86</accession>
<organism evidence="1 2">
    <name type="scientific">Colocasia esculenta</name>
    <name type="common">Wild taro</name>
    <name type="synonym">Arum esculentum</name>
    <dbReference type="NCBI Taxonomy" id="4460"/>
    <lineage>
        <taxon>Eukaryota</taxon>
        <taxon>Viridiplantae</taxon>
        <taxon>Streptophyta</taxon>
        <taxon>Embryophyta</taxon>
        <taxon>Tracheophyta</taxon>
        <taxon>Spermatophyta</taxon>
        <taxon>Magnoliopsida</taxon>
        <taxon>Liliopsida</taxon>
        <taxon>Araceae</taxon>
        <taxon>Aroideae</taxon>
        <taxon>Colocasieae</taxon>
        <taxon>Colocasia</taxon>
    </lineage>
</organism>
<proteinExistence type="predicted"/>
<keyword evidence="2" id="KW-1185">Reference proteome</keyword>
<dbReference type="Proteomes" id="UP000652761">
    <property type="component" value="Unassembled WGS sequence"/>
</dbReference>
<dbReference type="EMBL" id="NMUH01000235">
    <property type="protein sequence ID" value="MQL75096.1"/>
    <property type="molecule type" value="Genomic_DNA"/>
</dbReference>
<reference evidence="1" key="1">
    <citation type="submission" date="2017-07" db="EMBL/GenBank/DDBJ databases">
        <title>Taro Niue Genome Assembly and Annotation.</title>
        <authorList>
            <person name="Atibalentja N."/>
            <person name="Keating K."/>
            <person name="Fields C.J."/>
        </authorList>
    </citation>
    <scope>NUCLEOTIDE SEQUENCE</scope>
    <source>
        <strain evidence="1">Niue_2</strain>
        <tissue evidence="1">Leaf</tissue>
    </source>
</reference>
<comment type="caution">
    <text evidence="1">The sequence shown here is derived from an EMBL/GenBank/DDBJ whole genome shotgun (WGS) entry which is preliminary data.</text>
</comment>
<evidence type="ECO:0000313" key="1">
    <source>
        <dbReference type="EMBL" id="MQL75096.1"/>
    </source>
</evidence>
<dbReference type="AlphaFoldDB" id="A0A843TY86"/>
<sequence>MQMCTSPDEWPGHGVVMYYSLRKMCSALPRTIGGGELRSLNLSNNHLQVSLLTSISNMVKFRECGSLSQQYQWHNLTKSAVFCPSVWDSTNYNTSPHSPTVALKVIHNVLCGAPLEKNRPSNVNEKTEPIRERRKTKRVQIFWKPDFVLLMAGRIIRFGVI</sequence>
<evidence type="ECO:0000313" key="2">
    <source>
        <dbReference type="Proteomes" id="UP000652761"/>
    </source>
</evidence>